<organism evidence="13 14">
    <name type="scientific">Mycena albidolilacea</name>
    <dbReference type="NCBI Taxonomy" id="1033008"/>
    <lineage>
        <taxon>Eukaryota</taxon>
        <taxon>Fungi</taxon>
        <taxon>Dikarya</taxon>
        <taxon>Basidiomycota</taxon>
        <taxon>Agaricomycotina</taxon>
        <taxon>Agaricomycetes</taxon>
        <taxon>Agaricomycetidae</taxon>
        <taxon>Agaricales</taxon>
        <taxon>Marasmiineae</taxon>
        <taxon>Mycenaceae</taxon>
        <taxon>Mycena</taxon>
    </lineage>
</organism>
<accession>A0AAD6ZRY8</accession>
<dbReference type="GO" id="GO:0005576">
    <property type="term" value="C:extracellular region"/>
    <property type="evidence" value="ECO:0007669"/>
    <property type="project" value="UniProtKB-SubCell"/>
</dbReference>
<evidence type="ECO:0000256" key="5">
    <source>
        <dbReference type="ARBA" id="ARBA00022525"/>
    </source>
</evidence>
<dbReference type="PANTHER" id="PTHR32018">
    <property type="entry name" value="RHAMNOGALACTURONATE LYASE FAMILY PROTEIN"/>
    <property type="match status" value="1"/>
</dbReference>
<comment type="similarity">
    <text evidence="3">Belongs to the polysaccharide lyase 4 family.</text>
</comment>
<keyword evidence="5" id="KW-0964">Secreted</keyword>
<evidence type="ECO:0000256" key="6">
    <source>
        <dbReference type="ARBA" id="ARBA00022729"/>
    </source>
</evidence>
<dbReference type="PANTHER" id="PTHR32018:SF9">
    <property type="entry name" value="RHAMNOGALACTURONATE LYASE B"/>
    <property type="match status" value="1"/>
</dbReference>
<dbReference type="CDD" id="cd10316">
    <property type="entry name" value="RGL4_M"/>
    <property type="match status" value="1"/>
</dbReference>
<evidence type="ECO:0000259" key="12">
    <source>
        <dbReference type="Pfam" id="PF14686"/>
    </source>
</evidence>
<evidence type="ECO:0000256" key="3">
    <source>
        <dbReference type="ARBA" id="ARBA00010418"/>
    </source>
</evidence>
<evidence type="ECO:0000259" key="11">
    <source>
        <dbReference type="Pfam" id="PF14683"/>
    </source>
</evidence>
<dbReference type="SUPFAM" id="SSF74650">
    <property type="entry name" value="Galactose mutarotase-like"/>
    <property type="match status" value="1"/>
</dbReference>
<reference evidence="13" key="1">
    <citation type="submission" date="2023-03" db="EMBL/GenBank/DDBJ databases">
        <title>Massive genome expansion in bonnet fungi (Mycena s.s.) driven by repeated elements and novel gene families across ecological guilds.</title>
        <authorList>
            <consortium name="Lawrence Berkeley National Laboratory"/>
            <person name="Harder C.B."/>
            <person name="Miyauchi S."/>
            <person name="Viragh M."/>
            <person name="Kuo A."/>
            <person name="Thoen E."/>
            <person name="Andreopoulos B."/>
            <person name="Lu D."/>
            <person name="Skrede I."/>
            <person name="Drula E."/>
            <person name="Henrissat B."/>
            <person name="Morin E."/>
            <person name="Kohler A."/>
            <person name="Barry K."/>
            <person name="LaButti K."/>
            <person name="Morin E."/>
            <person name="Salamov A."/>
            <person name="Lipzen A."/>
            <person name="Mereny Z."/>
            <person name="Hegedus B."/>
            <person name="Baldrian P."/>
            <person name="Stursova M."/>
            <person name="Weitz H."/>
            <person name="Taylor A."/>
            <person name="Grigoriev I.V."/>
            <person name="Nagy L.G."/>
            <person name="Martin F."/>
            <person name="Kauserud H."/>
        </authorList>
    </citation>
    <scope>NUCLEOTIDE SEQUENCE</scope>
    <source>
        <strain evidence="13">CBHHK002</strain>
    </source>
</reference>
<keyword evidence="8" id="KW-0119">Carbohydrate metabolism</keyword>
<dbReference type="InterPro" id="IPR008979">
    <property type="entry name" value="Galactose-bd-like_sf"/>
</dbReference>
<feature type="domain" description="Rhamnogalacturonan lyase" evidence="11">
    <location>
        <begin position="471"/>
        <end position="661"/>
    </location>
</feature>
<feature type="chain" id="PRO_5042096770" description="rhamnogalacturonan endolyase" evidence="10">
    <location>
        <begin position="17"/>
        <end position="664"/>
    </location>
</feature>
<keyword evidence="7" id="KW-0456">Lyase</keyword>
<evidence type="ECO:0000256" key="4">
    <source>
        <dbReference type="ARBA" id="ARBA00012437"/>
    </source>
</evidence>
<gene>
    <name evidence="13" type="ORF">DFH08DRAFT_878750</name>
</gene>
<dbReference type="InterPro" id="IPR011013">
    <property type="entry name" value="Gal_mutarotase_sf_dom"/>
</dbReference>
<dbReference type="Pfam" id="PF14683">
    <property type="entry name" value="CBM-like"/>
    <property type="match status" value="1"/>
</dbReference>
<dbReference type="InterPro" id="IPR029411">
    <property type="entry name" value="RG-lyase_III"/>
</dbReference>
<protein>
    <recommendedName>
        <fullName evidence="4">rhamnogalacturonan endolyase</fullName>
        <ecNumber evidence="4">4.2.2.23</ecNumber>
    </recommendedName>
</protein>
<evidence type="ECO:0000256" key="9">
    <source>
        <dbReference type="ARBA" id="ARBA00023326"/>
    </source>
</evidence>
<keyword evidence="6 10" id="KW-0732">Signal</keyword>
<evidence type="ECO:0000256" key="7">
    <source>
        <dbReference type="ARBA" id="ARBA00023239"/>
    </source>
</evidence>
<evidence type="ECO:0000256" key="10">
    <source>
        <dbReference type="SAM" id="SignalP"/>
    </source>
</evidence>
<dbReference type="EMBL" id="JARIHO010000031">
    <property type="protein sequence ID" value="KAJ7336415.1"/>
    <property type="molecule type" value="Genomic_DNA"/>
</dbReference>
<keyword evidence="9" id="KW-0624">Polysaccharide degradation</keyword>
<dbReference type="Proteomes" id="UP001218218">
    <property type="component" value="Unassembled WGS sequence"/>
</dbReference>
<dbReference type="AlphaFoldDB" id="A0AAD6ZRY8"/>
<dbReference type="GO" id="GO:0000272">
    <property type="term" value="P:polysaccharide catabolic process"/>
    <property type="evidence" value="ECO:0007669"/>
    <property type="project" value="UniProtKB-KW"/>
</dbReference>
<dbReference type="InterPro" id="IPR013784">
    <property type="entry name" value="Carb-bd-like_fold"/>
</dbReference>
<dbReference type="SUPFAM" id="SSF49785">
    <property type="entry name" value="Galactose-binding domain-like"/>
    <property type="match status" value="1"/>
</dbReference>
<dbReference type="InterPro" id="IPR029413">
    <property type="entry name" value="RG-lyase_II"/>
</dbReference>
<evidence type="ECO:0000256" key="1">
    <source>
        <dbReference type="ARBA" id="ARBA00001324"/>
    </source>
</evidence>
<dbReference type="GO" id="GO:0102210">
    <property type="term" value="F:rhamnogalacturonan endolyase activity"/>
    <property type="evidence" value="ECO:0007669"/>
    <property type="project" value="UniProtKB-EC"/>
</dbReference>
<feature type="domain" description="Rhamnogalacturonan lyase" evidence="12">
    <location>
        <begin position="386"/>
        <end position="457"/>
    </location>
</feature>
<comment type="subcellular location">
    <subcellularLocation>
        <location evidence="2">Secreted</location>
    </subcellularLocation>
</comment>
<comment type="catalytic activity">
    <reaction evidence="1">
        <text>Endotype eliminative cleavage of L-alpha-rhamnopyranosyl-(1-&gt;4)-alpha-D-galactopyranosyluronic acid bonds of rhamnogalacturonan I domains in ramified hairy regions of pectin leaving L-rhamnopyranose at the reducing end and 4-deoxy-4,5-unsaturated D-galactopyranosyluronic acid at the non-reducing end.</text>
        <dbReference type="EC" id="4.2.2.23"/>
    </reaction>
</comment>
<dbReference type="EC" id="4.2.2.23" evidence="4"/>
<comment type="caution">
    <text evidence="13">The sequence shown here is derived from an EMBL/GenBank/DDBJ whole genome shotgun (WGS) entry which is preliminary data.</text>
</comment>
<dbReference type="InterPro" id="IPR051850">
    <property type="entry name" value="Polysacch_Lyase_4"/>
</dbReference>
<keyword evidence="14" id="KW-1185">Reference proteome</keyword>
<feature type="signal peptide" evidence="10">
    <location>
        <begin position="1"/>
        <end position="16"/>
    </location>
</feature>
<evidence type="ECO:0000313" key="14">
    <source>
        <dbReference type="Proteomes" id="UP001218218"/>
    </source>
</evidence>
<dbReference type="CDD" id="cd10317">
    <property type="entry name" value="RGL4_C"/>
    <property type="match status" value="1"/>
</dbReference>
<dbReference type="SUPFAM" id="SSF49452">
    <property type="entry name" value="Starch-binding domain-like"/>
    <property type="match status" value="1"/>
</dbReference>
<name>A0AAD6ZRY8_9AGAR</name>
<evidence type="ECO:0000256" key="8">
    <source>
        <dbReference type="ARBA" id="ARBA00023277"/>
    </source>
</evidence>
<dbReference type="Gene3D" id="2.60.120.260">
    <property type="entry name" value="Galactose-binding domain-like"/>
    <property type="match status" value="1"/>
</dbReference>
<evidence type="ECO:0000256" key="2">
    <source>
        <dbReference type="ARBA" id="ARBA00004613"/>
    </source>
</evidence>
<evidence type="ECO:0000313" key="13">
    <source>
        <dbReference type="EMBL" id="KAJ7336415.1"/>
    </source>
</evidence>
<dbReference type="Gene3D" id="2.60.40.1120">
    <property type="entry name" value="Carboxypeptidase-like, regulatory domain"/>
    <property type="match status" value="1"/>
</dbReference>
<dbReference type="Pfam" id="PF14686">
    <property type="entry name" value="fn3_3"/>
    <property type="match status" value="1"/>
</dbReference>
<proteinExistence type="inferred from homology"/>
<sequence>MKYLFLALVFAARVRGRIVASENATTIAINNDRLSFTIDKTSGILGHIHLDGQDLQGPQSNTSGRGYYECHCVPMGYEVPASDIFHIATDGNATFTLIKGVDITLTPYAGVFMQQVLPIGHTFQQWYFIRDTPTATGLHNFARMLYSNSTVGPPFEDGGIPVREIREVYQFNTTLWQTASSNPTLNVSIPDQDAITPAVQAQDATWNLATNTPDEPFVQQTSNWWTKYFLADAYRKRKAHGLYGKTETGMAYGAWMVSVTQDTLFGGPTHYDLILDGMIGVPEGSANLVRIPHIYYYFASSHQGAATSNLTNEGYDRTWGPQYLYFNKGQDASLPTLRADAEGEADFTKYAGFYQSIAHLVPGFTPPLARGTVSLSHISLPEAAEDVVAVLSAEGLDFPRNVLDVKAKQYWGDVSAAGTLQILDVAAGTYRLTVYANGVFGSFVKEGVVVRAGQTTVLEGLTWKEESAGTEIWRIGTPDKSAGEFKHGFELDQNKTYHPPQYRSYWGAYSFVDDFPNGVNFVVGQSDVGTDWNYAQIATNGAKVNFTILFDLPATPPANSTAMFTIQLAGASGATGNEDFSSATFASFPLAASVNNLTDALEWIIPSNVSSSCLERSGISCFTVTNKWTFPGSWLVNGTNQVVLGLHPGSSTRVMYDALRLELD</sequence>
<dbReference type="GO" id="GO:0030246">
    <property type="term" value="F:carbohydrate binding"/>
    <property type="evidence" value="ECO:0007669"/>
    <property type="project" value="InterPro"/>
</dbReference>